<protein>
    <submittedName>
        <fullName evidence="1">Uncharacterized protein</fullName>
    </submittedName>
</protein>
<evidence type="ECO:0000313" key="1">
    <source>
        <dbReference type="EMBL" id="PNT59797.1"/>
    </source>
</evidence>
<sequence>MLTIFTNSQLTESLQLQDEQFSRWFRTYGNNFKTEKFRATKNKPKPKLFLPSQPTASLPLQKRSAAASPSFGSLWLLLKPSAPPSLGSPFPRSPLSWPLTHFRALPAVALHGANAPSLFWQIPEGFPLIL</sequence>
<dbReference type="AlphaFoldDB" id="A0A2K2CCN9"/>
<name>A0A2K2CCN9_POPTR</name>
<keyword evidence="2" id="KW-1185">Reference proteome</keyword>
<dbReference type="InParanoid" id="A0A2K2CCN9"/>
<reference evidence="1 2" key="1">
    <citation type="journal article" date="2006" name="Science">
        <title>The genome of black cottonwood, Populus trichocarpa (Torr. &amp; Gray).</title>
        <authorList>
            <person name="Tuskan G.A."/>
            <person name="Difazio S."/>
            <person name="Jansson S."/>
            <person name="Bohlmann J."/>
            <person name="Grigoriev I."/>
            <person name="Hellsten U."/>
            <person name="Putnam N."/>
            <person name="Ralph S."/>
            <person name="Rombauts S."/>
            <person name="Salamov A."/>
            <person name="Schein J."/>
            <person name="Sterck L."/>
            <person name="Aerts A."/>
            <person name="Bhalerao R.R."/>
            <person name="Bhalerao R.P."/>
            <person name="Blaudez D."/>
            <person name="Boerjan W."/>
            <person name="Brun A."/>
            <person name="Brunner A."/>
            <person name="Busov V."/>
            <person name="Campbell M."/>
            <person name="Carlson J."/>
            <person name="Chalot M."/>
            <person name="Chapman J."/>
            <person name="Chen G.L."/>
            <person name="Cooper D."/>
            <person name="Coutinho P.M."/>
            <person name="Couturier J."/>
            <person name="Covert S."/>
            <person name="Cronk Q."/>
            <person name="Cunningham R."/>
            <person name="Davis J."/>
            <person name="Degroeve S."/>
            <person name="Dejardin A."/>
            <person name="Depamphilis C."/>
            <person name="Detter J."/>
            <person name="Dirks B."/>
            <person name="Dubchak I."/>
            <person name="Duplessis S."/>
            <person name="Ehlting J."/>
            <person name="Ellis B."/>
            <person name="Gendler K."/>
            <person name="Goodstein D."/>
            <person name="Gribskov M."/>
            <person name="Grimwood J."/>
            <person name="Groover A."/>
            <person name="Gunter L."/>
            <person name="Hamberger B."/>
            <person name="Heinze B."/>
            <person name="Helariutta Y."/>
            <person name="Henrissat B."/>
            <person name="Holligan D."/>
            <person name="Holt R."/>
            <person name="Huang W."/>
            <person name="Islam-Faridi N."/>
            <person name="Jones S."/>
            <person name="Jones-Rhoades M."/>
            <person name="Jorgensen R."/>
            <person name="Joshi C."/>
            <person name="Kangasjarvi J."/>
            <person name="Karlsson J."/>
            <person name="Kelleher C."/>
            <person name="Kirkpatrick R."/>
            <person name="Kirst M."/>
            <person name="Kohler A."/>
            <person name="Kalluri U."/>
            <person name="Larimer F."/>
            <person name="Leebens-Mack J."/>
            <person name="Leple J.C."/>
            <person name="Locascio P."/>
            <person name="Lou Y."/>
            <person name="Lucas S."/>
            <person name="Martin F."/>
            <person name="Montanini B."/>
            <person name="Napoli C."/>
            <person name="Nelson D.R."/>
            <person name="Nelson C."/>
            <person name="Nieminen K."/>
            <person name="Nilsson O."/>
            <person name="Pereda V."/>
            <person name="Peter G."/>
            <person name="Philippe R."/>
            <person name="Pilate G."/>
            <person name="Poliakov A."/>
            <person name="Razumovskaya J."/>
            <person name="Richardson P."/>
            <person name="Rinaldi C."/>
            <person name="Ritland K."/>
            <person name="Rouze P."/>
            <person name="Ryaboy D."/>
            <person name="Schmutz J."/>
            <person name="Schrader J."/>
            <person name="Segerman B."/>
            <person name="Shin H."/>
            <person name="Siddiqui A."/>
            <person name="Sterky F."/>
            <person name="Terry A."/>
            <person name="Tsai C.J."/>
            <person name="Uberbacher E."/>
            <person name="Unneberg P."/>
            <person name="Vahala J."/>
            <person name="Wall K."/>
            <person name="Wessler S."/>
            <person name="Yang G."/>
            <person name="Yin T."/>
            <person name="Douglas C."/>
            <person name="Marra M."/>
            <person name="Sandberg G."/>
            <person name="Van de Peer Y."/>
            <person name="Rokhsar D."/>
        </authorList>
    </citation>
    <scope>NUCLEOTIDE SEQUENCE [LARGE SCALE GENOMIC DNA]</scope>
    <source>
        <strain evidence="2">cv. Nisqually</strain>
    </source>
</reference>
<proteinExistence type="predicted"/>
<dbReference type="Proteomes" id="UP000006729">
    <property type="component" value="Chromosome 1"/>
</dbReference>
<dbReference type="EMBL" id="CM009290">
    <property type="protein sequence ID" value="PNT59797.1"/>
    <property type="molecule type" value="Genomic_DNA"/>
</dbReference>
<gene>
    <name evidence="1" type="ORF">POPTR_001G431900</name>
</gene>
<organism evidence="1 2">
    <name type="scientific">Populus trichocarpa</name>
    <name type="common">Western balsam poplar</name>
    <name type="synonym">Populus balsamifera subsp. trichocarpa</name>
    <dbReference type="NCBI Taxonomy" id="3694"/>
    <lineage>
        <taxon>Eukaryota</taxon>
        <taxon>Viridiplantae</taxon>
        <taxon>Streptophyta</taxon>
        <taxon>Embryophyta</taxon>
        <taxon>Tracheophyta</taxon>
        <taxon>Spermatophyta</taxon>
        <taxon>Magnoliopsida</taxon>
        <taxon>eudicotyledons</taxon>
        <taxon>Gunneridae</taxon>
        <taxon>Pentapetalae</taxon>
        <taxon>rosids</taxon>
        <taxon>fabids</taxon>
        <taxon>Malpighiales</taxon>
        <taxon>Salicaceae</taxon>
        <taxon>Saliceae</taxon>
        <taxon>Populus</taxon>
    </lineage>
</organism>
<accession>A0A2K2CCN9</accession>
<evidence type="ECO:0000313" key="2">
    <source>
        <dbReference type="Proteomes" id="UP000006729"/>
    </source>
</evidence>